<protein>
    <submittedName>
        <fullName evidence="3">DUF4174 domain-containing protein</fullName>
    </submittedName>
</protein>
<organism evidence="3 4">
    <name type="scientific">Sphingomonas glacialis</name>
    <dbReference type="NCBI Taxonomy" id="658225"/>
    <lineage>
        <taxon>Bacteria</taxon>
        <taxon>Pseudomonadati</taxon>
        <taxon>Pseudomonadota</taxon>
        <taxon>Alphaproteobacteria</taxon>
        <taxon>Sphingomonadales</taxon>
        <taxon>Sphingomonadaceae</taxon>
        <taxon>Sphingomonas</taxon>
    </lineage>
</organism>
<name>A0A502G626_9SPHN</name>
<evidence type="ECO:0000313" key="3">
    <source>
        <dbReference type="EMBL" id="TPG56333.1"/>
    </source>
</evidence>
<dbReference type="AlphaFoldDB" id="A0A502G626"/>
<evidence type="ECO:0000259" key="2">
    <source>
        <dbReference type="Pfam" id="PF13778"/>
    </source>
</evidence>
<reference evidence="3 4" key="1">
    <citation type="journal article" date="2019" name="Environ. Microbiol.">
        <title>Species interactions and distinct microbial communities in high Arctic permafrost affected cryosols are associated with the CH4 and CO2 gas fluxes.</title>
        <authorList>
            <person name="Altshuler I."/>
            <person name="Hamel J."/>
            <person name="Turney S."/>
            <person name="Magnuson E."/>
            <person name="Levesque R."/>
            <person name="Greer C."/>
            <person name="Whyte L.G."/>
        </authorList>
    </citation>
    <scope>NUCLEOTIDE SEQUENCE [LARGE SCALE GENOMIC DNA]</scope>
    <source>
        <strain evidence="3 4">E6.1</strain>
    </source>
</reference>
<gene>
    <name evidence="3" type="ORF">EAH76_01865</name>
</gene>
<evidence type="ECO:0000256" key="1">
    <source>
        <dbReference type="ARBA" id="ARBA00022729"/>
    </source>
</evidence>
<dbReference type="OrthoDB" id="7362103at2"/>
<keyword evidence="4" id="KW-1185">Reference proteome</keyword>
<dbReference type="InterPro" id="IPR025232">
    <property type="entry name" value="DUF4174"/>
</dbReference>
<keyword evidence="1" id="KW-0732">Signal</keyword>
<dbReference type="EMBL" id="RCZC01000001">
    <property type="protein sequence ID" value="TPG56333.1"/>
    <property type="molecule type" value="Genomic_DNA"/>
</dbReference>
<accession>A0A502G626</accession>
<dbReference type="Pfam" id="PF13778">
    <property type="entry name" value="DUF4174"/>
    <property type="match status" value="1"/>
</dbReference>
<comment type="caution">
    <text evidence="3">The sequence shown here is derived from an EMBL/GenBank/DDBJ whole genome shotgun (WGS) entry which is preliminary data.</text>
</comment>
<proteinExistence type="predicted"/>
<dbReference type="Proteomes" id="UP000319931">
    <property type="component" value="Unassembled WGS sequence"/>
</dbReference>
<sequence length="124" mass="13293">MIMLAAAIAAASVAEMRHQRRVLIVAAPSETDARRIAQRAALDAMPKELGDRDVTVVELTGDTVRGAADSAAALRTRWRLPKAAFGVVLVGKDGHAALRRAEPIDRTTLVATIDAMPMRRAGQR</sequence>
<evidence type="ECO:0000313" key="4">
    <source>
        <dbReference type="Proteomes" id="UP000319931"/>
    </source>
</evidence>
<feature type="domain" description="DUF4174" evidence="2">
    <location>
        <begin position="14"/>
        <end position="120"/>
    </location>
</feature>